<keyword evidence="13" id="KW-0175">Coiled coil</keyword>
<dbReference type="Gene3D" id="3.10.450.240">
    <property type="match status" value="1"/>
</dbReference>
<dbReference type="GO" id="GO:0051087">
    <property type="term" value="F:protein-folding chaperone binding"/>
    <property type="evidence" value="ECO:0007669"/>
    <property type="project" value="InterPro"/>
</dbReference>
<comment type="caution">
    <text evidence="15">The sequence shown here is derived from an EMBL/GenBank/DDBJ whole genome shotgun (WGS) entry which is preliminary data.</text>
</comment>
<dbReference type="GO" id="GO:0005524">
    <property type="term" value="F:ATP binding"/>
    <property type="evidence" value="ECO:0007669"/>
    <property type="project" value="UniProtKB-KW"/>
</dbReference>
<gene>
    <name evidence="15" type="ORF">DASB73_019970</name>
</gene>
<evidence type="ECO:0000256" key="10">
    <source>
        <dbReference type="ARBA" id="ARBA00023128"/>
    </source>
</evidence>
<sequence length="399" mass="45604">MQRSLILCRRFNTSRRLLEKTPFQVFTDTFRSELKKSKELQSNIKALQDETGRLSESTAFKRARDALERSREARSATSKTIQKAGEVVGSAAQATWNSTPIKLTRSAMNSAADGVEKISSPIRETQTFKTVKNVIDDGSSLRYGGFENHEKRLARRKQELERQKKLYGETVHVEAKEDAGSRVVVHETAKPEEEKVESPLNKMIQRWKISYEESDNGLVTAVRTITDSIGSIFGETEQAQVIKEFKKIDPHFNQDAFLREVRAYILPEVLEAYVRGDGTTLQKWLSESSYNVWNQITKEYRDKGLYSAGRVLDIRNVDIVQAKMRQPDNQPMYILSCRAQETNYYKSLKTEEVVAGIPDQILLSPYVMAITRDSAEIGNEETRGWKILEFIRGKPSVYL</sequence>
<evidence type="ECO:0000313" key="15">
    <source>
        <dbReference type="EMBL" id="GMM51039.1"/>
    </source>
</evidence>
<dbReference type="InterPro" id="IPR007379">
    <property type="entry name" value="Tim44-like_dom"/>
</dbReference>
<keyword evidence="8" id="KW-0809">Transit peptide</keyword>
<evidence type="ECO:0000256" key="7">
    <source>
        <dbReference type="ARBA" id="ARBA00022927"/>
    </source>
</evidence>
<reference evidence="15 16" key="1">
    <citation type="journal article" date="2023" name="Elife">
        <title>Identification of key yeast species and microbe-microbe interactions impacting larval growth of Drosophila in the wild.</title>
        <authorList>
            <person name="Mure A."/>
            <person name="Sugiura Y."/>
            <person name="Maeda R."/>
            <person name="Honda K."/>
            <person name="Sakurai N."/>
            <person name="Takahashi Y."/>
            <person name="Watada M."/>
            <person name="Katoh T."/>
            <person name="Gotoh A."/>
            <person name="Gotoh Y."/>
            <person name="Taniguchi I."/>
            <person name="Nakamura K."/>
            <person name="Hayashi T."/>
            <person name="Katayama T."/>
            <person name="Uemura T."/>
            <person name="Hattori Y."/>
        </authorList>
    </citation>
    <scope>NUCLEOTIDE SEQUENCE [LARGE SCALE GENOMIC DNA]</scope>
    <source>
        <strain evidence="15 16">SB-73</strain>
    </source>
</reference>
<feature type="coiled-coil region" evidence="13">
    <location>
        <begin position="30"/>
        <end position="57"/>
    </location>
</feature>
<organism evidence="15 16">
    <name type="scientific">Starmerella bacillaris</name>
    <name type="common">Yeast</name>
    <name type="synonym">Candida zemplinina</name>
    <dbReference type="NCBI Taxonomy" id="1247836"/>
    <lineage>
        <taxon>Eukaryota</taxon>
        <taxon>Fungi</taxon>
        <taxon>Dikarya</taxon>
        <taxon>Ascomycota</taxon>
        <taxon>Saccharomycotina</taxon>
        <taxon>Dipodascomycetes</taxon>
        <taxon>Dipodascales</taxon>
        <taxon>Trichomonascaceae</taxon>
        <taxon>Starmerella</taxon>
    </lineage>
</organism>
<comment type="subcellular location">
    <subcellularLocation>
        <location evidence="1">Mitochondrion inner membrane</location>
        <topology evidence="1">Peripheral membrane protein</topology>
    </subcellularLocation>
</comment>
<evidence type="ECO:0000256" key="4">
    <source>
        <dbReference type="ARBA" id="ARBA00022741"/>
    </source>
</evidence>
<proteinExistence type="inferred from homology"/>
<comment type="similarity">
    <text evidence="2">Belongs to the Tim44 family.</text>
</comment>
<dbReference type="PANTHER" id="PTHR10721:SF1">
    <property type="entry name" value="MITOCHONDRIAL IMPORT INNER MEMBRANE TRANSLOCASE SUBUNIT TIM44"/>
    <property type="match status" value="1"/>
</dbReference>
<feature type="domain" description="Tim44-like" evidence="14">
    <location>
        <begin position="238"/>
        <end position="392"/>
    </location>
</feature>
<dbReference type="Proteomes" id="UP001362899">
    <property type="component" value="Unassembled WGS sequence"/>
</dbReference>
<evidence type="ECO:0000256" key="2">
    <source>
        <dbReference type="ARBA" id="ARBA00009597"/>
    </source>
</evidence>
<dbReference type="GO" id="GO:0005743">
    <property type="term" value="C:mitochondrial inner membrane"/>
    <property type="evidence" value="ECO:0007669"/>
    <property type="project" value="UniProtKB-SubCell"/>
</dbReference>
<dbReference type="InterPro" id="IPR039544">
    <property type="entry name" value="Tim44-like"/>
</dbReference>
<dbReference type="SMART" id="SM00978">
    <property type="entry name" value="Tim44"/>
    <property type="match status" value="1"/>
</dbReference>
<protein>
    <recommendedName>
        <fullName evidence="12">Mitochondrial import inner membrane translocase subunit TIM44</fullName>
    </recommendedName>
</protein>
<keyword evidence="16" id="KW-1185">Reference proteome</keyword>
<keyword evidence="7" id="KW-0653">Protein transport</keyword>
<evidence type="ECO:0000256" key="13">
    <source>
        <dbReference type="SAM" id="Coils"/>
    </source>
</evidence>
<evidence type="ECO:0000256" key="9">
    <source>
        <dbReference type="ARBA" id="ARBA00023010"/>
    </source>
</evidence>
<keyword evidence="10" id="KW-0496">Mitochondrion</keyword>
<evidence type="ECO:0000256" key="11">
    <source>
        <dbReference type="ARBA" id="ARBA00023136"/>
    </source>
</evidence>
<dbReference type="EMBL" id="BTGC01000003">
    <property type="protein sequence ID" value="GMM51039.1"/>
    <property type="molecule type" value="Genomic_DNA"/>
</dbReference>
<dbReference type="GO" id="GO:0030150">
    <property type="term" value="P:protein import into mitochondrial matrix"/>
    <property type="evidence" value="ECO:0007669"/>
    <property type="project" value="InterPro"/>
</dbReference>
<dbReference type="AlphaFoldDB" id="A0AAV5RHI0"/>
<dbReference type="FunFam" id="3.10.450.240:FF:000002">
    <property type="entry name" value="Mitochondrial import inner membrane translocase subunit TIM44"/>
    <property type="match status" value="1"/>
</dbReference>
<evidence type="ECO:0000256" key="1">
    <source>
        <dbReference type="ARBA" id="ARBA00004637"/>
    </source>
</evidence>
<keyword evidence="6" id="KW-0067">ATP-binding</keyword>
<evidence type="ECO:0000256" key="8">
    <source>
        <dbReference type="ARBA" id="ARBA00022946"/>
    </source>
</evidence>
<dbReference type="PANTHER" id="PTHR10721">
    <property type="entry name" value="MITOCHONDRIAL IMPORT INNER MEMBRANE TRANSLOCASE SUBUNIT TIM44"/>
    <property type="match status" value="1"/>
</dbReference>
<evidence type="ECO:0000256" key="6">
    <source>
        <dbReference type="ARBA" id="ARBA00022840"/>
    </source>
</evidence>
<keyword evidence="4" id="KW-0547">Nucleotide-binding</keyword>
<evidence type="ECO:0000256" key="3">
    <source>
        <dbReference type="ARBA" id="ARBA00022448"/>
    </source>
</evidence>
<keyword evidence="11" id="KW-0472">Membrane</keyword>
<keyword evidence="9" id="KW-0811">Translocation</keyword>
<dbReference type="Pfam" id="PF04280">
    <property type="entry name" value="Tim44"/>
    <property type="match status" value="1"/>
</dbReference>
<evidence type="ECO:0000313" key="16">
    <source>
        <dbReference type="Proteomes" id="UP001362899"/>
    </source>
</evidence>
<evidence type="ECO:0000256" key="5">
    <source>
        <dbReference type="ARBA" id="ARBA00022792"/>
    </source>
</evidence>
<dbReference type="PIRSF" id="PIRSF037871">
    <property type="entry name" value="TIM44"/>
    <property type="match status" value="1"/>
</dbReference>
<keyword evidence="5" id="KW-0999">Mitochondrion inner membrane</keyword>
<name>A0AAV5RHI0_STABA</name>
<dbReference type="InterPro" id="IPR032710">
    <property type="entry name" value="NTF2-like_dom_sf"/>
</dbReference>
<accession>A0AAV5RHI0</accession>
<evidence type="ECO:0000256" key="12">
    <source>
        <dbReference type="ARBA" id="ARBA00074309"/>
    </source>
</evidence>
<dbReference type="InterPro" id="IPR017303">
    <property type="entry name" value="Tim44"/>
</dbReference>
<keyword evidence="3" id="KW-0813">Transport</keyword>
<evidence type="ECO:0000259" key="14">
    <source>
        <dbReference type="SMART" id="SM00978"/>
    </source>
</evidence>
<dbReference type="SUPFAM" id="SSF54427">
    <property type="entry name" value="NTF2-like"/>
    <property type="match status" value="1"/>
</dbReference>